<keyword evidence="3" id="KW-1185">Reference proteome</keyword>
<dbReference type="EMBL" id="JACJID010000011">
    <property type="protein sequence ID" value="MBA8932140.1"/>
    <property type="molecule type" value="Genomic_DNA"/>
</dbReference>
<evidence type="ECO:0000313" key="2">
    <source>
        <dbReference type="EMBL" id="MBA8932140.1"/>
    </source>
</evidence>
<name>A0ABR6BYZ7_9PSEU</name>
<protein>
    <submittedName>
        <fullName evidence="2">5'-deoxynucleotidase YfbR-like HD superfamily hydrolase</fullName>
    </submittedName>
</protein>
<sequence>MTTRTGFPVPDNRMGQSPCSPVGAVVDALLDLGRLALVLGGVERTACYHPDQAARETVTDHTVMLGWTAPALAARCYPHLDTGLVAQYALIHDAVEVYAGDTQTLLISPEERQAKADREARATARIHTEFRDRLPWFPEMISRYERQTDPEARFVRVLDKVLPKITHLLDELYGLLEFGISRTEFADSMVAQARQLQEQVGEEFALLLEVHANLVARVLRHPAWGFFPAPGTAEPTTRDGGRSGDR</sequence>
<reference evidence="2 3" key="1">
    <citation type="submission" date="2020-08" db="EMBL/GenBank/DDBJ databases">
        <title>Genomic Encyclopedia of Archaeal and Bacterial Type Strains, Phase II (KMG-II): from individual species to whole genera.</title>
        <authorList>
            <person name="Goeker M."/>
        </authorList>
    </citation>
    <scope>NUCLEOTIDE SEQUENCE [LARGE SCALE GENOMIC DNA]</scope>
    <source>
        <strain evidence="2 3">DSM 43850</strain>
    </source>
</reference>
<feature type="domain" description="HD" evidence="1">
    <location>
        <begin position="42"/>
        <end position="194"/>
    </location>
</feature>
<evidence type="ECO:0000259" key="1">
    <source>
        <dbReference type="Pfam" id="PF13023"/>
    </source>
</evidence>
<dbReference type="InterPro" id="IPR006674">
    <property type="entry name" value="HD_domain"/>
</dbReference>
<accession>A0ABR6BYZ7</accession>
<dbReference type="RefSeq" id="WP_346140467.1">
    <property type="nucleotide sequence ID" value="NZ_BAAABQ010000083.1"/>
</dbReference>
<gene>
    <name evidence="2" type="ORF">BC739_009399</name>
</gene>
<evidence type="ECO:0000313" key="3">
    <source>
        <dbReference type="Proteomes" id="UP000517916"/>
    </source>
</evidence>
<dbReference type="Proteomes" id="UP000517916">
    <property type="component" value="Unassembled WGS sequence"/>
</dbReference>
<dbReference type="Pfam" id="PF13023">
    <property type="entry name" value="HD_3"/>
    <property type="match status" value="1"/>
</dbReference>
<proteinExistence type="predicted"/>
<organism evidence="2 3">
    <name type="scientific">Kutzneria viridogrisea</name>
    <dbReference type="NCBI Taxonomy" id="47990"/>
    <lineage>
        <taxon>Bacteria</taxon>
        <taxon>Bacillati</taxon>
        <taxon>Actinomycetota</taxon>
        <taxon>Actinomycetes</taxon>
        <taxon>Pseudonocardiales</taxon>
        <taxon>Pseudonocardiaceae</taxon>
        <taxon>Kutzneria</taxon>
    </lineage>
</organism>
<comment type="caution">
    <text evidence="2">The sequence shown here is derived from an EMBL/GenBank/DDBJ whole genome shotgun (WGS) entry which is preliminary data.</text>
</comment>
<dbReference type="Gene3D" id="1.10.3210.10">
    <property type="entry name" value="Hypothetical protein af1432"/>
    <property type="match status" value="1"/>
</dbReference>
<dbReference type="SUPFAM" id="SSF109604">
    <property type="entry name" value="HD-domain/PDEase-like"/>
    <property type="match status" value="1"/>
</dbReference>